<dbReference type="EMBL" id="BOSL01000003">
    <property type="protein sequence ID" value="GIP52455.1"/>
    <property type="molecule type" value="Genomic_DNA"/>
</dbReference>
<dbReference type="Gene3D" id="3.40.30.10">
    <property type="entry name" value="Glutaredoxin"/>
    <property type="match status" value="1"/>
</dbReference>
<feature type="domain" description="DSBA-like thioredoxin" evidence="1">
    <location>
        <begin position="3"/>
        <end position="205"/>
    </location>
</feature>
<protein>
    <submittedName>
        <fullName evidence="2">DSBA oxidoreductase</fullName>
    </submittedName>
</protein>
<dbReference type="InterPro" id="IPR036249">
    <property type="entry name" value="Thioredoxin-like_sf"/>
</dbReference>
<evidence type="ECO:0000313" key="2">
    <source>
        <dbReference type="EMBL" id="GIP52455.1"/>
    </source>
</evidence>
<proteinExistence type="predicted"/>
<keyword evidence="3" id="KW-1185">Reference proteome</keyword>
<dbReference type="RefSeq" id="WP_213654241.1">
    <property type="nucleotide sequence ID" value="NZ_BOSL01000003.1"/>
</dbReference>
<dbReference type="PANTHER" id="PTHR13887">
    <property type="entry name" value="GLUTATHIONE S-TRANSFERASE KAPPA"/>
    <property type="match status" value="1"/>
</dbReference>
<sequence>MKVEIWSDYACPFCYIGKRRFEKALEQFPHKDEVEVVFRSFELDPSSPKEIRTSMQEILAAKYGMSLDEAKAANDRVAGQASEEGLVYRFDTMIPTNTFDAHRLTHYAGEQGKMAEMSERIFKAYFTDSLHIGDMDTLIFLAEGIGLDGKETADILASDAFADEVRRDERLAGEIGVRGVPFFVLDEKYAVSGAQPLEVFQKALQQVWEKRTEQQD</sequence>
<dbReference type="SUPFAM" id="SSF52833">
    <property type="entry name" value="Thioredoxin-like"/>
    <property type="match status" value="1"/>
</dbReference>
<dbReference type="Proteomes" id="UP000679992">
    <property type="component" value="Unassembled WGS sequence"/>
</dbReference>
<name>A0ABQ4M903_9BACL</name>
<dbReference type="CDD" id="cd03024">
    <property type="entry name" value="DsbA_FrnE"/>
    <property type="match status" value="1"/>
</dbReference>
<gene>
    <name evidence="2" type="primary">frnE</name>
    <name evidence="2" type="ORF">J42TS3_14900</name>
</gene>
<accession>A0ABQ4M903</accession>
<dbReference type="InterPro" id="IPR001853">
    <property type="entry name" value="DSBA-like_thioredoxin_dom"/>
</dbReference>
<evidence type="ECO:0000313" key="3">
    <source>
        <dbReference type="Proteomes" id="UP000679992"/>
    </source>
</evidence>
<reference evidence="2 3" key="1">
    <citation type="submission" date="2021-03" db="EMBL/GenBank/DDBJ databases">
        <title>Antimicrobial resistance genes in bacteria isolated from Japanese honey, and their potential for conferring macrolide and lincosamide resistance in the American foulbrood pathogen Paenibacillus larvae.</title>
        <authorList>
            <person name="Okamoto M."/>
            <person name="Kumagai M."/>
            <person name="Kanamori H."/>
            <person name="Takamatsu D."/>
        </authorList>
    </citation>
    <scope>NUCLEOTIDE SEQUENCE [LARGE SCALE GENOMIC DNA]</scope>
    <source>
        <strain evidence="2 3">J42TS3</strain>
    </source>
</reference>
<organism evidence="2 3">
    <name type="scientific">Paenibacillus vini</name>
    <dbReference type="NCBI Taxonomy" id="1476024"/>
    <lineage>
        <taxon>Bacteria</taxon>
        <taxon>Bacillati</taxon>
        <taxon>Bacillota</taxon>
        <taxon>Bacilli</taxon>
        <taxon>Bacillales</taxon>
        <taxon>Paenibacillaceae</taxon>
        <taxon>Paenibacillus</taxon>
    </lineage>
</organism>
<comment type="caution">
    <text evidence="2">The sequence shown here is derived from an EMBL/GenBank/DDBJ whole genome shotgun (WGS) entry which is preliminary data.</text>
</comment>
<evidence type="ECO:0000259" key="1">
    <source>
        <dbReference type="Pfam" id="PF01323"/>
    </source>
</evidence>
<dbReference type="Pfam" id="PF01323">
    <property type="entry name" value="DSBA"/>
    <property type="match status" value="1"/>
</dbReference>
<dbReference type="PANTHER" id="PTHR13887:SF41">
    <property type="entry name" value="THIOREDOXIN SUPERFAMILY PROTEIN"/>
    <property type="match status" value="1"/>
</dbReference>